<dbReference type="InterPro" id="IPR016163">
    <property type="entry name" value="Ald_DH_C"/>
</dbReference>
<dbReference type="Gene3D" id="3.40.605.10">
    <property type="entry name" value="Aldehyde Dehydrogenase, Chain A, domain 1"/>
    <property type="match status" value="1"/>
</dbReference>
<evidence type="ECO:0000256" key="1">
    <source>
        <dbReference type="ARBA" id="ARBA00023002"/>
    </source>
</evidence>
<organism evidence="5 6">
    <name type="scientific">Parasulfitobacter algicola</name>
    <dbReference type="NCBI Taxonomy" id="2614809"/>
    <lineage>
        <taxon>Bacteria</taxon>
        <taxon>Pseudomonadati</taxon>
        <taxon>Pseudomonadota</taxon>
        <taxon>Alphaproteobacteria</taxon>
        <taxon>Rhodobacterales</taxon>
        <taxon>Roseobacteraceae</taxon>
        <taxon>Parasulfitobacter</taxon>
    </lineage>
</organism>
<dbReference type="EMBL" id="JABUFE010000010">
    <property type="protein sequence ID" value="NSX56085.1"/>
    <property type="molecule type" value="Genomic_DNA"/>
</dbReference>
<dbReference type="InterPro" id="IPR016161">
    <property type="entry name" value="Ald_DH/histidinol_DH"/>
</dbReference>
<dbReference type="Gene3D" id="3.40.309.10">
    <property type="entry name" value="Aldehyde Dehydrogenase, Chain A, domain 2"/>
    <property type="match status" value="1"/>
</dbReference>
<dbReference type="Pfam" id="PF00171">
    <property type="entry name" value="Aldedh"/>
    <property type="match status" value="1"/>
</dbReference>
<name>A0ABX2IU56_9RHOB</name>
<comment type="caution">
    <text evidence="5">The sequence shown here is derived from an EMBL/GenBank/DDBJ whole genome shotgun (WGS) entry which is preliminary data.</text>
</comment>
<evidence type="ECO:0000256" key="3">
    <source>
        <dbReference type="RuleBase" id="RU003345"/>
    </source>
</evidence>
<feature type="domain" description="Aldehyde dehydrogenase" evidence="4">
    <location>
        <begin position="19"/>
        <end position="470"/>
    </location>
</feature>
<sequence length="474" mass="51018">METKMLIGSSFEAGSEIDEAVLNPRTGETILSLPEASNAQIDRAVAAARAAFTGWSRTTPSERSQKLLAIADAVEGSLEDLAQLEALNCGKPINEVRNEEIPAVVDCFRYFAGAVRNMHGPLAGEYMEGHTSMVRRDAIGVVASIAPWNYPVMMMAWKLAPALAGGNTVVLKPSEQTPLTALKLAQLMSAILPEGVINVIVGQGATVGNTLINHPGVDMISITGDISTGKKVLQAASKTVKRTHLELGGKAPVIVFDDADLDRVVEGMRAFSFYNAGQDCTAACRIYAGPKIYDKLVADLSSAAATITYNQADDTVNEIPPLISQRQRDRVASFVQRTSEQKHMEITTGGGSPDGSGFYYKPTVIAGALQSDEIVQREVFGPVVSVTRFTDSDEAVTWANDSNYGLASSVWTQDVGKAMDVSARLQYGCTWVNTHFMLTNEMPHGGVKQSGYGKDMSMYALEDYTAVRHIMIAH</sequence>
<keyword evidence="6" id="KW-1185">Reference proteome</keyword>
<gene>
    <name evidence="5" type="ORF">HRQ87_14905</name>
</gene>
<dbReference type="PROSITE" id="PS00687">
    <property type="entry name" value="ALDEHYDE_DEHYDR_GLU"/>
    <property type="match status" value="1"/>
</dbReference>
<dbReference type="InterPro" id="IPR029510">
    <property type="entry name" value="Ald_DH_CS_GLU"/>
</dbReference>
<proteinExistence type="inferred from homology"/>
<feature type="active site" evidence="2">
    <location>
        <position position="246"/>
    </location>
</feature>
<dbReference type="InterPro" id="IPR015657">
    <property type="entry name" value="Aminobutyraldehyde_DH"/>
</dbReference>
<accession>A0ABX2IU56</accession>
<evidence type="ECO:0000256" key="2">
    <source>
        <dbReference type="PROSITE-ProRule" id="PRU10007"/>
    </source>
</evidence>
<dbReference type="RefSeq" id="WP_174139241.1">
    <property type="nucleotide sequence ID" value="NZ_JABUFE010000010.1"/>
</dbReference>
<evidence type="ECO:0000259" key="4">
    <source>
        <dbReference type="Pfam" id="PF00171"/>
    </source>
</evidence>
<dbReference type="SUPFAM" id="SSF53720">
    <property type="entry name" value="ALDH-like"/>
    <property type="match status" value="1"/>
</dbReference>
<comment type="similarity">
    <text evidence="3">Belongs to the aldehyde dehydrogenase family.</text>
</comment>
<evidence type="ECO:0000313" key="5">
    <source>
        <dbReference type="EMBL" id="NSX56085.1"/>
    </source>
</evidence>
<dbReference type="InterPro" id="IPR015590">
    <property type="entry name" value="Aldehyde_DH_dom"/>
</dbReference>
<dbReference type="CDD" id="cd07092">
    <property type="entry name" value="ALDH_ABALDH-YdcW"/>
    <property type="match status" value="1"/>
</dbReference>
<dbReference type="PANTHER" id="PTHR11699">
    <property type="entry name" value="ALDEHYDE DEHYDROGENASE-RELATED"/>
    <property type="match status" value="1"/>
</dbReference>
<dbReference type="NCBIfam" id="NF010000">
    <property type="entry name" value="PRK13473.1"/>
    <property type="match status" value="1"/>
</dbReference>
<keyword evidence="1 3" id="KW-0560">Oxidoreductase</keyword>
<dbReference type="Proteomes" id="UP000777935">
    <property type="component" value="Unassembled WGS sequence"/>
</dbReference>
<evidence type="ECO:0000313" key="6">
    <source>
        <dbReference type="Proteomes" id="UP000777935"/>
    </source>
</evidence>
<dbReference type="InterPro" id="IPR016162">
    <property type="entry name" value="Ald_DH_N"/>
</dbReference>
<protein>
    <submittedName>
        <fullName evidence="5">Gamma-aminobutyraldehyde dehydrogenase</fullName>
    </submittedName>
</protein>
<reference evidence="5 6" key="1">
    <citation type="submission" date="2020-06" db="EMBL/GenBank/DDBJ databases">
        <title>Sulfitobacter algicola sp. nov., isolated from green algae.</title>
        <authorList>
            <person name="Wang C."/>
        </authorList>
    </citation>
    <scope>NUCLEOTIDE SEQUENCE [LARGE SCALE GENOMIC DNA]</scope>
    <source>
        <strain evidence="5 6">1151</strain>
    </source>
</reference>